<evidence type="ECO:0000256" key="2">
    <source>
        <dbReference type="SAM" id="SignalP"/>
    </source>
</evidence>
<gene>
    <name evidence="4" type="ORF">ACHAXA_011840</name>
</gene>
<evidence type="ECO:0000313" key="4">
    <source>
        <dbReference type="EMBL" id="KAL3816541.1"/>
    </source>
</evidence>
<organism evidence="4 5">
    <name type="scientific">Cyclostephanos tholiformis</name>
    <dbReference type="NCBI Taxonomy" id="382380"/>
    <lineage>
        <taxon>Eukaryota</taxon>
        <taxon>Sar</taxon>
        <taxon>Stramenopiles</taxon>
        <taxon>Ochrophyta</taxon>
        <taxon>Bacillariophyta</taxon>
        <taxon>Coscinodiscophyceae</taxon>
        <taxon>Thalassiosirophycidae</taxon>
        <taxon>Stephanodiscales</taxon>
        <taxon>Stephanodiscaceae</taxon>
        <taxon>Cyclostephanos</taxon>
    </lineage>
</organism>
<keyword evidence="5" id="KW-1185">Reference proteome</keyword>
<name>A0ABD3RWE2_9STRA</name>
<reference evidence="4 5" key="1">
    <citation type="submission" date="2024-10" db="EMBL/GenBank/DDBJ databases">
        <title>Updated reference genomes for cyclostephanoid diatoms.</title>
        <authorList>
            <person name="Roberts W.R."/>
            <person name="Alverson A.J."/>
        </authorList>
    </citation>
    <scope>NUCLEOTIDE SEQUENCE [LARGE SCALE GENOMIC DNA]</scope>
    <source>
        <strain evidence="4 5">AJA228-03</strain>
    </source>
</reference>
<evidence type="ECO:0000313" key="5">
    <source>
        <dbReference type="Proteomes" id="UP001530377"/>
    </source>
</evidence>
<feature type="coiled-coil region" evidence="1">
    <location>
        <begin position="138"/>
        <end position="201"/>
    </location>
</feature>
<dbReference type="InterPro" id="IPR008532">
    <property type="entry name" value="NFACT_RNA-bd"/>
</dbReference>
<evidence type="ECO:0000256" key="1">
    <source>
        <dbReference type="SAM" id="Coils"/>
    </source>
</evidence>
<evidence type="ECO:0000259" key="3">
    <source>
        <dbReference type="Pfam" id="PF05670"/>
    </source>
</evidence>
<accession>A0ABD3RWE2</accession>
<sequence>MNIAIAIAIRLLFGMATLPSIKTVSSYGPNVWRPVKAYSSILRNGSARHHRHDAWGRQSAITTLSSMRQRQPVISTFLTVQCVLSRSFSTRRSFSMQQFMTSDYDGLNESNGKNRVSFDVPLLKKETMRLILRTHKKIEKASTRIRGAEEQYDRLRAAIDASPSEEVDEKIMQQIEQAPNVEQYKEEMSGLQHRLHKLNWLEEQFNNPPLKGKKQLTIYELETLYPEGARVVRYVLELDINDDESLKLKKIETDVNNKRAKAEKAVSMKEQGQHRQGGRLPYRRYYSEQRTEIRVGKQATDNDALSLSPEHRSGSHWWYHASGCSGSHVVLCTDASSPSEDDILDAASLAALKSKCIGQSVIKVSMTRARNVSKPPGAKAGLVMLSGDIRTITIRKSEVEKRCKRLEGTVVVN</sequence>
<feature type="signal peptide" evidence="2">
    <location>
        <begin position="1"/>
        <end position="26"/>
    </location>
</feature>
<dbReference type="AlphaFoldDB" id="A0ABD3RWE2"/>
<keyword evidence="1" id="KW-0175">Coiled coil</keyword>
<protein>
    <recommendedName>
        <fullName evidence="3">NFACT RNA-binding domain-containing protein</fullName>
    </recommendedName>
</protein>
<dbReference type="Proteomes" id="UP001530377">
    <property type="component" value="Unassembled WGS sequence"/>
</dbReference>
<proteinExistence type="predicted"/>
<dbReference type="PANTHER" id="PTHR15239:SF6">
    <property type="entry name" value="RIBOSOME QUALITY CONTROL COMPLEX SUBUNIT NEMF"/>
    <property type="match status" value="1"/>
</dbReference>
<comment type="caution">
    <text evidence="4">The sequence shown here is derived from an EMBL/GenBank/DDBJ whole genome shotgun (WGS) entry which is preliminary data.</text>
</comment>
<feature type="chain" id="PRO_5044777873" description="NFACT RNA-binding domain-containing protein" evidence="2">
    <location>
        <begin position="27"/>
        <end position="413"/>
    </location>
</feature>
<keyword evidence="2" id="KW-0732">Signal</keyword>
<feature type="domain" description="NFACT RNA-binding" evidence="3">
    <location>
        <begin position="284"/>
        <end position="385"/>
    </location>
</feature>
<dbReference type="Pfam" id="PF05670">
    <property type="entry name" value="NFACT-R_1"/>
    <property type="match status" value="1"/>
</dbReference>
<dbReference type="PANTHER" id="PTHR15239">
    <property type="entry name" value="NUCLEAR EXPORT MEDIATOR FACTOR NEMF"/>
    <property type="match status" value="1"/>
</dbReference>
<dbReference type="EMBL" id="JALLPB020000143">
    <property type="protein sequence ID" value="KAL3816541.1"/>
    <property type="molecule type" value="Genomic_DNA"/>
</dbReference>
<dbReference type="InterPro" id="IPR051608">
    <property type="entry name" value="RQC_Subunit_NEMF"/>
</dbReference>